<protein>
    <submittedName>
        <fullName evidence="1">Uncharacterized protein</fullName>
    </submittedName>
</protein>
<keyword evidence="2" id="KW-1185">Reference proteome</keyword>
<accession>A0A2T6B5D5</accession>
<organism evidence="1 2">
    <name type="scientific">Melghirimyces profundicolus</name>
    <dbReference type="NCBI Taxonomy" id="1242148"/>
    <lineage>
        <taxon>Bacteria</taxon>
        <taxon>Bacillati</taxon>
        <taxon>Bacillota</taxon>
        <taxon>Bacilli</taxon>
        <taxon>Bacillales</taxon>
        <taxon>Thermoactinomycetaceae</taxon>
        <taxon>Melghirimyces</taxon>
    </lineage>
</organism>
<dbReference type="EMBL" id="QBKR01000034">
    <property type="protein sequence ID" value="PTX51242.1"/>
    <property type="molecule type" value="Genomic_DNA"/>
</dbReference>
<proteinExistence type="predicted"/>
<reference evidence="1 2" key="1">
    <citation type="submission" date="2018-04" db="EMBL/GenBank/DDBJ databases">
        <title>Genomic Encyclopedia of Archaeal and Bacterial Type Strains, Phase II (KMG-II): from individual species to whole genera.</title>
        <authorList>
            <person name="Goeker M."/>
        </authorList>
    </citation>
    <scope>NUCLEOTIDE SEQUENCE [LARGE SCALE GENOMIC DNA]</scope>
    <source>
        <strain evidence="1 2">DSM 45787</strain>
    </source>
</reference>
<evidence type="ECO:0000313" key="2">
    <source>
        <dbReference type="Proteomes" id="UP000244240"/>
    </source>
</evidence>
<comment type="caution">
    <text evidence="1">The sequence shown here is derived from an EMBL/GenBank/DDBJ whole genome shotgun (WGS) entry which is preliminary data.</text>
</comment>
<dbReference type="Proteomes" id="UP000244240">
    <property type="component" value="Unassembled WGS sequence"/>
</dbReference>
<name>A0A2T6B5D5_9BACL</name>
<evidence type="ECO:0000313" key="1">
    <source>
        <dbReference type="EMBL" id="PTX51242.1"/>
    </source>
</evidence>
<gene>
    <name evidence="1" type="ORF">C8P63_13410</name>
</gene>
<sequence length="175" mass="20107">MWLRKMQPGAPSAVDCLNRTAGSRYPSLEPILDAAELQRTAVDFNQWLAEELNKKPVPSRTRALNFGLFEKETGVGLYMAESKEWDSEDDDWACPPYDEPARYAPRFKVYDQVQQWFQVNKDVGVLGSIGITTFLIISAFPRLHPRQLPDVWVTTGFDDGELYRMGRWTKDGWSE</sequence>
<dbReference type="AlphaFoldDB" id="A0A2T6B5D5"/>